<evidence type="ECO:0000256" key="2">
    <source>
        <dbReference type="ARBA" id="ARBA00022676"/>
    </source>
</evidence>
<evidence type="ECO:0000313" key="6">
    <source>
        <dbReference type="Proteomes" id="UP000315003"/>
    </source>
</evidence>
<accession>A0A517SXM6</accession>
<proteinExistence type="inferred from homology"/>
<dbReference type="CDD" id="cd00761">
    <property type="entry name" value="Glyco_tranf_GTA_type"/>
    <property type="match status" value="1"/>
</dbReference>
<evidence type="ECO:0000259" key="4">
    <source>
        <dbReference type="Pfam" id="PF00535"/>
    </source>
</evidence>
<dbReference type="AlphaFoldDB" id="A0A517SXM6"/>
<dbReference type="EMBL" id="CP036272">
    <property type="protein sequence ID" value="QDT60899.1"/>
    <property type="molecule type" value="Genomic_DNA"/>
</dbReference>
<dbReference type="GO" id="GO:0016757">
    <property type="term" value="F:glycosyltransferase activity"/>
    <property type="evidence" value="ECO:0007669"/>
    <property type="project" value="UniProtKB-KW"/>
</dbReference>
<keyword evidence="6" id="KW-1185">Reference proteome</keyword>
<evidence type="ECO:0000256" key="3">
    <source>
        <dbReference type="ARBA" id="ARBA00022679"/>
    </source>
</evidence>
<dbReference type="InterPro" id="IPR029044">
    <property type="entry name" value="Nucleotide-diphossugar_trans"/>
</dbReference>
<dbReference type="Pfam" id="PF00535">
    <property type="entry name" value="Glycos_transf_2"/>
    <property type="match status" value="1"/>
</dbReference>
<dbReference type="PANTHER" id="PTHR43630:SF1">
    <property type="entry name" value="POLY-BETA-1,6-N-ACETYL-D-GLUCOSAMINE SYNTHASE"/>
    <property type="match status" value="1"/>
</dbReference>
<keyword evidence="3 5" id="KW-0808">Transferase</keyword>
<sequence length="299" mass="34254">MNLSYSVVIFAYNEQANIERCIESIMQQSAEKLQAVFVLANGCTDATVDLVKRCQSRYARLRLVEIKLGDKCNAWNTYVHSIADLSTDVHFFVDGDCWFEVDTFPTLARKLTATPGATAAAGFPLSGRGSKQYSDWIRTREHLYGNCYALSSGFLSHIRESTFVLPVGLMWIDSALTTIVHRNLDRDSEFGPPHTVHVEGYGYRFRNLSPFRLSDVRMYLSRIVRYETGKMQEKFFKSLPVHEWPRDCEQINRSLLEDVLGGSVTLPWYVRRSVMRRLRREIKKASRLGQGYSLDGVLQ</sequence>
<dbReference type="Proteomes" id="UP000315003">
    <property type="component" value="Chromosome"/>
</dbReference>
<protein>
    <submittedName>
        <fullName evidence="5">N-glycosyltransferase</fullName>
    </submittedName>
</protein>
<reference evidence="5 6" key="1">
    <citation type="submission" date="2019-02" db="EMBL/GenBank/DDBJ databases">
        <title>Deep-cultivation of Planctomycetes and their phenomic and genomic characterization uncovers novel biology.</title>
        <authorList>
            <person name="Wiegand S."/>
            <person name="Jogler M."/>
            <person name="Boedeker C."/>
            <person name="Pinto D."/>
            <person name="Vollmers J."/>
            <person name="Rivas-Marin E."/>
            <person name="Kohn T."/>
            <person name="Peeters S.H."/>
            <person name="Heuer A."/>
            <person name="Rast P."/>
            <person name="Oberbeckmann S."/>
            <person name="Bunk B."/>
            <person name="Jeske O."/>
            <person name="Meyerdierks A."/>
            <person name="Storesund J.E."/>
            <person name="Kallscheuer N."/>
            <person name="Luecker S."/>
            <person name="Lage O.M."/>
            <person name="Pohl T."/>
            <person name="Merkel B.J."/>
            <person name="Hornburger P."/>
            <person name="Mueller R.-W."/>
            <person name="Bruemmer F."/>
            <person name="Labrenz M."/>
            <person name="Spormann A.M."/>
            <person name="Op den Camp H."/>
            <person name="Overmann J."/>
            <person name="Amann R."/>
            <person name="Jetten M.S.M."/>
            <person name="Mascher T."/>
            <person name="Medema M.H."/>
            <person name="Devos D.P."/>
            <person name="Kaster A.-K."/>
            <person name="Ovreas L."/>
            <person name="Rohde M."/>
            <person name="Galperin M.Y."/>
            <person name="Jogler C."/>
        </authorList>
    </citation>
    <scope>NUCLEOTIDE SEQUENCE [LARGE SCALE GENOMIC DNA]</scope>
    <source>
        <strain evidence="5 6">SV_7m_r</strain>
    </source>
</reference>
<evidence type="ECO:0000256" key="1">
    <source>
        <dbReference type="ARBA" id="ARBA00006739"/>
    </source>
</evidence>
<dbReference type="RefSeq" id="WP_145274279.1">
    <property type="nucleotide sequence ID" value="NZ_CP036272.1"/>
</dbReference>
<name>A0A517SXM6_9BACT</name>
<evidence type="ECO:0000313" key="5">
    <source>
        <dbReference type="EMBL" id="QDT60899.1"/>
    </source>
</evidence>
<dbReference type="PANTHER" id="PTHR43630">
    <property type="entry name" value="POLY-BETA-1,6-N-ACETYL-D-GLUCOSAMINE SYNTHASE"/>
    <property type="match status" value="1"/>
</dbReference>
<comment type="similarity">
    <text evidence="1">Belongs to the glycosyltransferase 2 family.</text>
</comment>
<dbReference type="SUPFAM" id="SSF53448">
    <property type="entry name" value="Nucleotide-diphospho-sugar transferases"/>
    <property type="match status" value="1"/>
</dbReference>
<keyword evidence="2" id="KW-0328">Glycosyltransferase</keyword>
<dbReference type="Gene3D" id="3.90.550.10">
    <property type="entry name" value="Spore Coat Polysaccharide Biosynthesis Protein SpsA, Chain A"/>
    <property type="match status" value="1"/>
</dbReference>
<feature type="domain" description="Glycosyltransferase 2-like" evidence="4">
    <location>
        <begin position="6"/>
        <end position="134"/>
    </location>
</feature>
<organism evidence="5 6">
    <name type="scientific">Stieleria bergensis</name>
    <dbReference type="NCBI Taxonomy" id="2528025"/>
    <lineage>
        <taxon>Bacteria</taxon>
        <taxon>Pseudomonadati</taxon>
        <taxon>Planctomycetota</taxon>
        <taxon>Planctomycetia</taxon>
        <taxon>Pirellulales</taxon>
        <taxon>Pirellulaceae</taxon>
        <taxon>Stieleria</taxon>
    </lineage>
</organism>
<dbReference type="OrthoDB" id="199095at2"/>
<gene>
    <name evidence="5" type="ORF">SV7mr_34280</name>
</gene>
<dbReference type="InterPro" id="IPR001173">
    <property type="entry name" value="Glyco_trans_2-like"/>
</dbReference>